<gene>
    <name evidence="3" type="ORF">EDD18DRAFT_1065411</name>
</gene>
<accession>A0AA39QIQ8</accession>
<feature type="domain" description="Nephrocystin 3-like N-terminal" evidence="2">
    <location>
        <begin position="16"/>
        <end position="79"/>
    </location>
</feature>
<dbReference type="PANTHER" id="PTHR10039:SF16">
    <property type="entry name" value="GPI INOSITOL-DEACYLASE"/>
    <property type="match status" value="1"/>
</dbReference>
<evidence type="ECO:0000313" key="3">
    <source>
        <dbReference type="EMBL" id="KAK0502581.1"/>
    </source>
</evidence>
<dbReference type="PANTHER" id="PTHR10039">
    <property type="entry name" value="AMELOGENIN"/>
    <property type="match status" value="1"/>
</dbReference>
<dbReference type="InterPro" id="IPR056884">
    <property type="entry name" value="NPHP3-like_N"/>
</dbReference>
<dbReference type="EMBL" id="JAUEPU010000005">
    <property type="protein sequence ID" value="KAK0502581.1"/>
    <property type="molecule type" value="Genomic_DNA"/>
</dbReference>
<evidence type="ECO:0000259" key="2">
    <source>
        <dbReference type="Pfam" id="PF24883"/>
    </source>
</evidence>
<comment type="caution">
    <text evidence="3">The sequence shown here is derived from an EMBL/GenBank/DDBJ whole genome shotgun (WGS) entry which is preliminary data.</text>
</comment>
<reference evidence="3" key="1">
    <citation type="submission" date="2023-06" db="EMBL/GenBank/DDBJ databases">
        <authorList>
            <consortium name="Lawrence Berkeley National Laboratory"/>
            <person name="Ahrendt S."/>
            <person name="Sahu N."/>
            <person name="Indic B."/>
            <person name="Wong-Bajracharya J."/>
            <person name="Merenyi Z."/>
            <person name="Ke H.-M."/>
            <person name="Monk M."/>
            <person name="Kocsube S."/>
            <person name="Drula E."/>
            <person name="Lipzen A."/>
            <person name="Balint B."/>
            <person name="Henrissat B."/>
            <person name="Andreopoulos B."/>
            <person name="Martin F.M."/>
            <person name="Harder C.B."/>
            <person name="Rigling D."/>
            <person name="Ford K.L."/>
            <person name="Foster G.D."/>
            <person name="Pangilinan J."/>
            <person name="Papanicolaou A."/>
            <person name="Barry K."/>
            <person name="LaButti K."/>
            <person name="Viragh M."/>
            <person name="Koriabine M."/>
            <person name="Yan M."/>
            <person name="Riley R."/>
            <person name="Champramary S."/>
            <person name="Plett K.L."/>
            <person name="Tsai I.J."/>
            <person name="Slot J."/>
            <person name="Sipos G."/>
            <person name="Plett J."/>
            <person name="Nagy L.G."/>
            <person name="Grigoriev I.V."/>
        </authorList>
    </citation>
    <scope>NUCLEOTIDE SEQUENCE</scope>
    <source>
        <strain evidence="3">HWK02</strain>
    </source>
</reference>
<dbReference type="Proteomes" id="UP001175228">
    <property type="component" value="Unassembled WGS sequence"/>
</dbReference>
<organism evidence="3 4">
    <name type="scientific">Armillaria luteobubalina</name>
    <dbReference type="NCBI Taxonomy" id="153913"/>
    <lineage>
        <taxon>Eukaryota</taxon>
        <taxon>Fungi</taxon>
        <taxon>Dikarya</taxon>
        <taxon>Basidiomycota</taxon>
        <taxon>Agaricomycotina</taxon>
        <taxon>Agaricomycetes</taxon>
        <taxon>Agaricomycetidae</taxon>
        <taxon>Agaricales</taxon>
        <taxon>Marasmiineae</taxon>
        <taxon>Physalacriaceae</taxon>
        <taxon>Armillaria</taxon>
    </lineage>
</organism>
<proteinExistence type="predicted"/>
<protein>
    <recommendedName>
        <fullName evidence="2">Nephrocystin 3-like N-terminal domain-containing protein</fullName>
    </recommendedName>
</protein>
<keyword evidence="4" id="KW-1185">Reference proteome</keyword>
<evidence type="ECO:0000256" key="1">
    <source>
        <dbReference type="ARBA" id="ARBA00022737"/>
    </source>
</evidence>
<sequence>MEFLPQSWNYGWHKTTTLLLDDFTKCLSEVLQGAFSHVYIVLDALDEFADDNREFLVNMIRRSLGSNPCFRLHLLVTSRHDIALDSPFKADTTLDIEASTDDIKLYAVDR</sequence>
<evidence type="ECO:0000313" key="4">
    <source>
        <dbReference type="Proteomes" id="UP001175228"/>
    </source>
</evidence>
<keyword evidence="1" id="KW-0677">Repeat</keyword>
<name>A0AA39QIQ8_9AGAR</name>
<dbReference type="Pfam" id="PF24883">
    <property type="entry name" value="NPHP3_N"/>
    <property type="match status" value="1"/>
</dbReference>
<feature type="non-terminal residue" evidence="3">
    <location>
        <position position="110"/>
    </location>
</feature>
<dbReference type="AlphaFoldDB" id="A0AA39QIQ8"/>